<proteinExistence type="predicted"/>
<dbReference type="Proteomes" id="UP000295620">
    <property type="component" value="Unassembled WGS sequence"/>
</dbReference>
<evidence type="ECO:0000313" key="2">
    <source>
        <dbReference type="Proteomes" id="UP000295620"/>
    </source>
</evidence>
<comment type="caution">
    <text evidence="1">The sequence shown here is derived from an EMBL/GenBank/DDBJ whole genome shotgun (WGS) entry which is preliminary data.</text>
</comment>
<gene>
    <name evidence="1" type="ORF">ATK78_1326</name>
</gene>
<accession>A0A4R6T165</accession>
<dbReference type="AlphaFoldDB" id="A0A4R6T165"/>
<keyword evidence="2" id="KW-1185">Reference proteome</keyword>
<dbReference type="RefSeq" id="WP_133575202.1">
    <property type="nucleotide sequence ID" value="NZ_SNYC01000003.1"/>
</dbReference>
<reference evidence="1 2" key="1">
    <citation type="submission" date="2019-03" db="EMBL/GenBank/DDBJ databases">
        <title>Genomic Encyclopedia of Archaeal and Bacterial Type Strains, Phase II (KMG-II): from individual species to whole genera.</title>
        <authorList>
            <person name="Goeker M."/>
        </authorList>
    </citation>
    <scope>NUCLEOTIDE SEQUENCE [LARGE SCALE GENOMIC DNA]</scope>
    <source>
        <strain evidence="1 2">DSM 19035</strain>
    </source>
</reference>
<evidence type="ECO:0000313" key="1">
    <source>
        <dbReference type="EMBL" id="TDQ12192.1"/>
    </source>
</evidence>
<dbReference type="EMBL" id="SNYC01000003">
    <property type="protein sequence ID" value="TDQ12192.1"/>
    <property type="molecule type" value="Genomic_DNA"/>
</dbReference>
<organism evidence="1 2">
    <name type="scientific">Pedobacter metabolipauper</name>
    <dbReference type="NCBI Taxonomy" id="425513"/>
    <lineage>
        <taxon>Bacteria</taxon>
        <taxon>Pseudomonadati</taxon>
        <taxon>Bacteroidota</taxon>
        <taxon>Sphingobacteriia</taxon>
        <taxon>Sphingobacteriales</taxon>
        <taxon>Sphingobacteriaceae</taxon>
        <taxon>Pedobacter</taxon>
    </lineage>
</organism>
<name>A0A4R6T165_9SPHI</name>
<protein>
    <submittedName>
        <fullName evidence="1">Uncharacterized protein</fullName>
    </submittedName>
</protein>
<sequence>MSVEEIPSDTLVEMTPELYQEFAQGGCVPACHLSEKWINIGDKFRLATLPCAYHPSGGTAGLIRIEERDVMLSESADEKKFVKIQYKILSDWEKGRKEAIKKGRGGCFRINGKIVH</sequence>